<sequence>MMLTIFALLFACESWILDVQTTVYTVYLGGYDKEEKAARAYDLAALKYWGSTATINLPELRKDRGQKKIKLRIRFNAMVNYGIDCSGSRGISITMDPYSIDLDVNVEDSRRRAMDEIYDLIRHTPEDGSWLIVLDN</sequence>
<feature type="chain" id="PRO_5025502191" description="AP2/ERF domain-containing protein" evidence="6">
    <location>
        <begin position="22"/>
        <end position="136"/>
    </location>
</feature>
<dbReference type="GO" id="GO:0003677">
    <property type="term" value="F:DNA binding"/>
    <property type="evidence" value="ECO:0007669"/>
    <property type="project" value="UniProtKB-KW"/>
</dbReference>
<dbReference type="CDD" id="cd00018">
    <property type="entry name" value="AP2"/>
    <property type="match status" value="1"/>
</dbReference>
<dbReference type="GO" id="GO:0005634">
    <property type="term" value="C:nucleus"/>
    <property type="evidence" value="ECO:0007669"/>
    <property type="project" value="UniProtKB-SubCell"/>
</dbReference>
<evidence type="ECO:0000259" key="7">
    <source>
        <dbReference type="PROSITE" id="PS51032"/>
    </source>
</evidence>
<dbReference type="Gene3D" id="3.30.730.10">
    <property type="entry name" value="AP2/ERF domain"/>
    <property type="match status" value="1"/>
</dbReference>
<keyword evidence="5" id="KW-0539">Nucleus</keyword>
<evidence type="ECO:0000256" key="2">
    <source>
        <dbReference type="ARBA" id="ARBA00023015"/>
    </source>
</evidence>
<keyword evidence="2" id="KW-0805">Transcription regulation</keyword>
<dbReference type="InterPro" id="IPR016177">
    <property type="entry name" value="DNA-bd_dom_sf"/>
</dbReference>
<dbReference type="SMART" id="SM00380">
    <property type="entry name" value="AP2"/>
    <property type="match status" value="1"/>
</dbReference>
<evidence type="ECO:0000256" key="5">
    <source>
        <dbReference type="ARBA" id="ARBA00023242"/>
    </source>
</evidence>
<dbReference type="EMBL" id="VEPZ02000812">
    <property type="protein sequence ID" value="KAE8718528.1"/>
    <property type="molecule type" value="Genomic_DNA"/>
</dbReference>
<proteinExistence type="predicted"/>
<dbReference type="AlphaFoldDB" id="A0A6A3BSW0"/>
<reference evidence="8" key="1">
    <citation type="submission" date="2019-09" db="EMBL/GenBank/DDBJ databases">
        <title>Draft genome information of white flower Hibiscus syriacus.</title>
        <authorList>
            <person name="Kim Y.-M."/>
        </authorList>
    </citation>
    <scope>NUCLEOTIDE SEQUENCE [LARGE SCALE GENOMIC DNA]</scope>
    <source>
        <strain evidence="8">YM2019G1</strain>
    </source>
</reference>
<comment type="subcellular location">
    <subcellularLocation>
        <location evidence="1">Nucleus</location>
    </subcellularLocation>
</comment>
<accession>A0A6A3BSW0</accession>
<protein>
    <recommendedName>
        <fullName evidence="7">AP2/ERF domain-containing protein</fullName>
    </recommendedName>
</protein>
<evidence type="ECO:0000256" key="3">
    <source>
        <dbReference type="ARBA" id="ARBA00023125"/>
    </source>
</evidence>
<evidence type="ECO:0000313" key="9">
    <source>
        <dbReference type="Proteomes" id="UP000436088"/>
    </source>
</evidence>
<dbReference type="PROSITE" id="PS51032">
    <property type="entry name" value="AP2_ERF"/>
    <property type="match status" value="1"/>
</dbReference>
<feature type="domain" description="AP2/ERF" evidence="7">
    <location>
        <begin position="15"/>
        <end position="58"/>
    </location>
</feature>
<dbReference type="SUPFAM" id="SSF54171">
    <property type="entry name" value="DNA-binding domain"/>
    <property type="match status" value="1"/>
</dbReference>
<dbReference type="Proteomes" id="UP000436088">
    <property type="component" value="Unassembled WGS sequence"/>
</dbReference>
<dbReference type="PANTHER" id="PTHR32467">
    <property type="entry name" value="AP2-LIKE ETHYLENE-RESPONSIVE TRANSCRIPTION FACTOR"/>
    <property type="match status" value="1"/>
</dbReference>
<gene>
    <name evidence="8" type="ORF">F3Y22_tig00110013pilonHSYRG00472</name>
</gene>
<keyword evidence="6" id="KW-0732">Signal</keyword>
<comment type="caution">
    <text evidence="8">The sequence shown here is derived from an EMBL/GenBank/DDBJ whole genome shotgun (WGS) entry which is preliminary data.</text>
</comment>
<keyword evidence="4" id="KW-0804">Transcription</keyword>
<name>A0A6A3BSW0_HIBSY</name>
<keyword evidence="9" id="KW-1185">Reference proteome</keyword>
<dbReference type="GO" id="GO:0003700">
    <property type="term" value="F:DNA-binding transcription factor activity"/>
    <property type="evidence" value="ECO:0007669"/>
    <property type="project" value="InterPro"/>
</dbReference>
<dbReference type="InterPro" id="IPR001471">
    <property type="entry name" value="AP2/ERF_dom"/>
</dbReference>
<dbReference type="InterPro" id="IPR036955">
    <property type="entry name" value="AP2/ERF_dom_sf"/>
</dbReference>
<evidence type="ECO:0000256" key="6">
    <source>
        <dbReference type="SAM" id="SignalP"/>
    </source>
</evidence>
<evidence type="ECO:0000313" key="8">
    <source>
        <dbReference type="EMBL" id="KAE8718528.1"/>
    </source>
</evidence>
<feature type="signal peptide" evidence="6">
    <location>
        <begin position="1"/>
        <end position="21"/>
    </location>
</feature>
<evidence type="ECO:0000256" key="4">
    <source>
        <dbReference type="ARBA" id="ARBA00023163"/>
    </source>
</evidence>
<dbReference type="PANTHER" id="PTHR32467:SF99">
    <property type="entry name" value="AP2-LIKE ETHYLENE-RESPONSIVE TRANSCRIPTION FACTOR AIL5"/>
    <property type="match status" value="1"/>
</dbReference>
<organism evidence="8 9">
    <name type="scientific">Hibiscus syriacus</name>
    <name type="common">Rose of Sharon</name>
    <dbReference type="NCBI Taxonomy" id="106335"/>
    <lineage>
        <taxon>Eukaryota</taxon>
        <taxon>Viridiplantae</taxon>
        <taxon>Streptophyta</taxon>
        <taxon>Embryophyta</taxon>
        <taxon>Tracheophyta</taxon>
        <taxon>Spermatophyta</taxon>
        <taxon>Magnoliopsida</taxon>
        <taxon>eudicotyledons</taxon>
        <taxon>Gunneridae</taxon>
        <taxon>Pentapetalae</taxon>
        <taxon>rosids</taxon>
        <taxon>malvids</taxon>
        <taxon>Malvales</taxon>
        <taxon>Malvaceae</taxon>
        <taxon>Malvoideae</taxon>
        <taxon>Hibiscus</taxon>
    </lineage>
</organism>
<evidence type="ECO:0000256" key="1">
    <source>
        <dbReference type="ARBA" id="ARBA00004123"/>
    </source>
</evidence>
<keyword evidence="3" id="KW-0238">DNA-binding</keyword>